<evidence type="ECO:0000256" key="1">
    <source>
        <dbReference type="ARBA" id="ARBA00023118"/>
    </source>
</evidence>
<dbReference type="Proteomes" id="UP000650424">
    <property type="component" value="Unassembled WGS sequence"/>
</dbReference>
<evidence type="ECO:0000313" key="3">
    <source>
        <dbReference type="EMBL" id="MBC3917092.1"/>
    </source>
</evidence>
<dbReference type="EMBL" id="JACOGF010000003">
    <property type="protein sequence ID" value="MBC3917092.1"/>
    <property type="molecule type" value="Genomic_DNA"/>
</dbReference>
<dbReference type="Gene3D" id="3.30.460.10">
    <property type="entry name" value="Beta Polymerase, domain 2"/>
    <property type="match status" value="1"/>
</dbReference>
<keyword evidence="4" id="KW-1185">Reference proteome</keyword>
<proteinExistence type="predicted"/>
<dbReference type="InterPro" id="IPR043519">
    <property type="entry name" value="NT_sf"/>
</dbReference>
<organism evidence="3 4">
    <name type="scientific">Undibacterium hunanense</name>
    <dbReference type="NCBI Taxonomy" id="2762292"/>
    <lineage>
        <taxon>Bacteria</taxon>
        <taxon>Pseudomonadati</taxon>
        <taxon>Pseudomonadota</taxon>
        <taxon>Betaproteobacteria</taxon>
        <taxon>Burkholderiales</taxon>
        <taxon>Oxalobacteraceae</taxon>
        <taxon>Undibacterium</taxon>
    </lineage>
</organism>
<accession>A0ABR6ZMH8</accession>
<name>A0ABR6ZMH8_9BURK</name>
<sequence length="435" mass="50017">MSATLFEQFRKNISVQNASAISTSYCNITTRLNKDFWDSESDTSHTRQVGSYGRQTAINGVSDLDMVFELPWSEYERYKNMKGNGPSQLLQDVRKSLKERYPKTEIKGDGQVVVVEFSKYRVEVLPAFFDEEADGYRFGDSNNGGSWKLCKPVQEIDAVNKRNSETNRNYKHVCKMIRAWKNYHGVNIGGMLIDTLVYNFFSQNHDYDKLSYGSYDALFVSLFSYLGSLDHQEYWLAPGSGQRIHSSGKFQPKSKKAAAKCQEAVDADTEKKKIKLWREVFGRNFPAESSDMTKSINAAFDMSRYTTEEFIEDKYSVDVQYDLEIDSEVSEKGTFAGKLRRLSEIFPWLPTGRQLVFKVEACTVPPPYTLLWKVRNVGAEAERRRMIRDQIVSDDGRQQRKEETDFHGDHFVEAYAVKDDVCVARDLIDVRINHG</sequence>
<gene>
    <name evidence="3" type="ORF">H8L32_06365</name>
</gene>
<dbReference type="Pfam" id="PF18134">
    <property type="entry name" value="AGS_C"/>
    <property type="match status" value="1"/>
</dbReference>
<dbReference type="CDD" id="cd05400">
    <property type="entry name" value="NT_2-5OAS_ClassI-CCAase"/>
    <property type="match status" value="1"/>
</dbReference>
<reference evidence="3 4" key="1">
    <citation type="submission" date="2020-08" db="EMBL/GenBank/DDBJ databases">
        <title>Novel species isolated from subtropical streams in China.</title>
        <authorList>
            <person name="Lu H."/>
        </authorList>
    </citation>
    <scope>NUCLEOTIDE SEQUENCE [LARGE SCALE GENOMIC DNA]</scope>
    <source>
        <strain evidence="3 4">CY18W</strain>
    </source>
</reference>
<dbReference type="InterPro" id="IPR006116">
    <property type="entry name" value="NT_2-5OAS_ClassI-CCAase"/>
</dbReference>
<dbReference type="RefSeq" id="WP_186946355.1">
    <property type="nucleotide sequence ID" value="NZ_JACOGF010000003.1"/>
</dbReference>
<feature type="domain" description="Adenylyl/Guanylyl and SMODS C-terminal sensor" evidence="2">
    <location>
        <begin position="306"/>
        <end position="433"/>
    </location>
</feature>
<dbReference type="Pfam" id="PF18144">
    <property type="entry name" value="SMODS"/>
    <property type="match status" value="1"/>
</dbReference>
<comment type="caution">
    <text evidence="3">The sequence shown here is derived from an EMBL/GenBank/DDBJ whole genome shotgun (WGS) entry which is preliminary data.</text>
</comment>
<protein>
    <submittedName>
        <fullName evidence="3">Nucleotidyltransferase</fullName>
    </submittedName>
</protein>
<evidence type="ECO:0000259" key="2">
    <source>
        <dbReference type="Pfam" id="PF18134"/>
    </source>
</evidence>
<evidence type="ECO:0000313" key="4">
    <source>
        <dbReference type="Proteomes" id="UP000650424"/>
    </source>
</evidence>
<dbReference type="InterPro" id="IPR040511">
    <property type="entry name" value="AGS_C"/>
</dbReference>
<keyword evidence="1" id="KW-0051">Antiviral defense</keyword>
<dbReference type="SUPFAM" id="SSF81301">
    <property type="entry name" value="Nucleotidyltransferase"/>
    <property type="match status" value="1"/>
</dbReference>